<dbReference type="AlphaFoldDB" id="A0A0H3AT16"/>
<dbReference type="KEGG" id="bov:BOV_1219"/>
<evidence type="ECO:0000313" key="2">
    <source>
        <dbReference type="Proteomes" id="UP000006383"/>
    </source>
</evidence>
<evidence type="ECO:0000313" key="1">
    <source>
        <dbReference type="EMBL" id="ABQ61928.1"/>
    </source>
</evidence>
<gene>
    <name evidence="1" type="ordered locus">BOV_1219</name>
</gene>
<evidence type="ECO:0008006" key="3">
    <source>
        <dbReference type="Google" id="ProtNLM"/>
    </source>
</evidence>
<accession>A0A0H3AT16</accession>
<dbReference type="InterPro" id="IPR009922">
    <property type="entry name" value="DUF1457"/>
</dbReference>
<dbReference type="Pfam" id="PF07310">
    <property type="entry name" value="PAS_5"/>
    <property type="match status" value="1"/>
</dbReference>
<proteinExistence type="predicted"/>
<keyword evidence="2" id="KW-1185">Reference proteome</keyword>
<reference evidence="2" key="1">
    <citation type="journal article" date="2009" name="PLoS ONE">
        <title>Genome degradation in Brucella ovis corresponds with narrowing of its host range and tissue tropism.</title>
        <authorList>
            <person name="Tsolis R.M."/>
            <person name="Seshadri R."/>
            <person name="Santos R.L."/>
            <person name="Sangari F.J."/>
            <person name="Lobo J.M."/>
            <person name="de Jong M.F."/>
            <person name="Ren Q."/>
            <person name="Myers G."/>
            <person name="Brinkac L.M."/>
            <person name="Nelson W.C."/>
            <person name="Deboy R.T."/>
            <person name="Angiuoli S."/>
            <person name="Khouri H."/>
            <person name="Dimitrov G."/>
            <person name="Robinson J.R."/>
            <person name="Mulligan S."/>
            <person name="Walker R.L."/>
            <person name="Elzer P.E."/>
            <person name="Hassan K.A."/>
            <person name="Paulsen I.T."/>
        </authorList>
    </citation>
    <scope>NUCLEOTIDE SEQUENCE [LARGE SCALE GENOMIC DNA]</scope>
    <source>
        <strain evidence="2">ATCC 25840 / 63/290 / NCTC 10512</strain>
    </source>
</reference>
<organism evidence="1 2">
    <name type="scientific">Brucella ovis (strain ATCC 25840 / 63/290 / NCTC 10512)</name>
    <dbReference type="NCBI Taxonomy" id="444178"/>
    <lineage>
        <taxon>Bacteria</taxon>
        <taxon>Pseudomonadati</taxon>
        <taxon>Pseudomonadota</taxon>
        <taxon>Alphaproteobacteria</taxon>
        <taxon>Hyphomicrobiales</taxon>
        <taxon>Brucellaceae</taxon>
        <taxon>Brucella/Ochrobactrum group</taxon>
        <taxon>Brucella</taxon>
    </lineage>
</organism>
<dbReference type="Proteomes" id="UP000006383">
    <property type="component" value="Chromosome I"/>
</dbReference>
<protein>
    <recommendedName>
        <fullName evidence="3">PAS domain-containing protein</fullName>
    </recommendedName>
</protein>
<sequence>MRRTAGPASAPNDMLEPRRKMKHRSTIAIFGEWQRLARDESGSFHVPLRENVDPRKLGRHLCDLFFLETDKRGELSVRLAGTRICTLFRRELKNIRFLSLWPEQDRPALREMVQNVGALEVPALSLHDGISLSGRSLHFEMFLAPLITASGQISFLGSIAVPNPVAWIGADPIVLGHLNAVEPIAPDLALAEETHKSAAITVNASANHRHCASPYQKPARNVPKLRVINGGRA</sequence>
<dbReference type="EMBL" id="CP000708">
    <property type="protein sequence ID" value="ABQ61928.1"/>
    <property type="molecule type" value="Genomic_DNA"/>
</dbReference>
<name>A0A0H3AT16_BRUO2</name>
<dbReference type="PIRSF" id="PIRSF031878">
    <property type="entry name" value="UCP031878"/>
    <property type="match status" value="1"/>
</dbReference>
<dbReference type="HOGENOM" id="CLU_097079_1_0_5"/>